<name>A0A545TX31_9PROT</name>
<evidence type="ECO:0000259" key="2">
    <source>
        <dbReference type="PROSITE" id="PS50263"/>
    </source>
</evidence>
<keyword evidence="4" id="KW-1185">Reference proteome</keyword>
<dbReference type="RefSeq" id="WP_142895401.1">
    <property type="nucleotide sequence ID" value="NZ_ML660053.1"/>
</dbReference>
<dbReference type="PANTHER" id="PTHR23088:SF27">
    <property type="entry name" value="DEAMINATED GLUTATHIONE AMIDASE"/>
    <property type="match status" value="1"/>
</dbReference>
<dbReference type="OrthoDB" id="9811121at2"/>
<dbReference type="EMBL" id="VHSH01000002">
    <property type="protein sequence ID" value="TQV81770.1"/>
    <property type="molecule type" value="Genomic_DNA"/>
</dbReference>
<evidence type="ECO:0000256" key="1">
    <source>
        <dbReference type="ARBA" id="ARBA00022801"/>
    </source>
</evidence>
<keyword evidence="1 3" id="KW-0378">Hydrolase</keyword>
<dbReference type="AlphaFoldDB" id="A0A545TX31"/>
<dbReference type="Proteomes" id="UP000315252">
    <property type="component" value="Unassembled WGS sequence"/>
</dbReference>
<organism evidence="3 4">
    <name type="scientific">Denitrobaculum tricleocarpae</name>
    <dbReference type="NCBI Taxonomy" id="2591009"/>
    <lineage>
        <taxon>Bacteria</taxon>
        <taxon>Pseudomonadati</taxon>
        <taxon>Pseudomonadota</taxon>
        <taxon>Alphaproteobacteria</taxon>
        <taxon>Rhodospirillales</taxon>
        <taxon>Rhodospirillaceae</taxon>
        <taxon>Denitrobaculum</taxon>
    </lineage>
</organism>
<dbReference type="CDD" id="cd07572">
    <property type="entry name" value="nit"/>
    <property type="match status" value="1"/>
</dbReference>
<accession>A0A545TX31</accession>
<sequence length="286" mass="30368">MSKTFKAACVQNCATADVAHNTAATLELMREAAAQGASLIALPEYFSGLEGIDGLLHPAAFPEQDHPVLPAFSEEARKLGVWILLGSLGVKSDDGRIFNRSYLLDASGAIVARYDKIHMFDVNLGAGEIYRESATVAPGSEAVLAQTPWGGLGLTVCYDLRFAPLYRTLAKAGATMLAVPAAFTKVTGEAHWHVLNRARAIEHGCFVIAPCQYGTLSGGSECFGHSLIVDPWGNVLADGGNGPGVIVAEIDPEAVVRARGKIPALEHDRAITFRRTGREEPKSAAE</sequence>
<feature type="domain" description="CN hydrolase" evidence="2">
    <location>
        <begin position="5"/>
        <end position="252"/>
    </location>
</feature>
<dbReference type="InterPro" id="IPR045254">
    <property type="entry name" value="Nit1/2_C-N_Hydrolase"/>
</dbReference>
<dbReference type="PANTHER" id="PTHR23088">
    <property type="entry name" value="NITRILASE-RELATED"/>
    <property type="match status" value="1"/>
</dbReference>
<dbReference type="Gene3D" id="3.60.110.10">
    <property type="entry name" value="Carbon-nitrogen hydrolase"/>
    <property type="match status" value="1"/>
</dbReference>
<dbReference type="PROSITE" id="PS50263">
    <property type="entry name" value="CN_HYDROLASE"/>
    <property type="match status" value="1"/>
</dbReference>
<evidence type="ECO:0000313" key="3">
    <source>
        <dbReference type="EMBL" id="TQV81770.1"/>
    </source>
</evidence>
<evidence type="ECO:0000313" key="4">
    <source>
        <dbReference type="Proteomes" id="UP000315252"/>
    </source>
</evidence>
<dbReference type="Pfam" id="PF00795">
    <property type="entry name" value="CN_hydrolase"/>
    <property type="match status" value="1"/>
</dbReference>
<dbReference type="InterPro" id="IPR036526">
    <property type="entry name" value="C-N_Hydrolase_sf"/>
</dbReference>
<reference evidence="3 4" key="1">
    <citation type="submission" date="2019-06" db="EMBL/GenBank/DDBJ databases">
        <title>Whole genome sequence for Rhodospirillaceae sp. R148.</title>
        <authorList>
            <person name="Wang G."/>
        </authorList>
    </citation>
    <scope>NUCLEOTIDE SEQUENCE [LARGE SCALE GENOMIC DNA]</scope>
    <source>
        <strain evidence="3 4">R148</strain>
    </source>
</reference>
<gene>
    <name evidence="3" type="ORF">FKG95_05875</name>
</gene>
<protein>
    <submittedName>
        <fullName evidence="3">Carbon-nitrogen hydrolase family protein</fullName>
    </submittedName>
</protein>
<dbReference type="InterPro" id="IPR003010">
    <property type="entry name" value="C-N_Hydrolase"/>
</dbReference>
<comment type="caution">
    <text evidence="3">The sequence shown here is derived from an EMBL/GenBank/DDBJ whole genome shotgun (WGS) entry which is preliminary data.</text>
</comment>
<proteinExistence type="predicted"/>
<dbReference type="GO" id="GO:0016811">
    <property type="term" value="F:hydrolase activity, acting on carbon-nitrogen (but not peptide) bonds, in linear amides"/>
    <property type="evidence" value="ECO:0007669"/>
    <property type="project" value="InterPro"/>
</dbReference>
<dbReference type="SUPFAM" id="SSF56317">
    <property type="entry name" value="Carbon-nitrogen hydrolase"/>
    <property type="match status" value="1"/>
</dbReference>